<dbReference type="Pfam" id="PF25327">
    <property type="entry name" value="UBL_ZFAND1"/>
    <property type="match status" value="1"/>
</dbReference>
<keyword evidence="1" id="KW-0479">Metal-binding</keyword>
<dbReference type="InterPro" id="IPR035896">
    <property type="entry name" value="AN1-like_Znf"/>
</dbReference>
<reference evidence="7 8" key="1">
    <citation type="submission" date="2024-03" db="EMBL/GenBank/DDBJ databases">
        <title>The Acrasis kona genome and developmental transcriptomes reveal deep origins of eukaryotic multicellular pathways.</title>
        <authorList>
            <person name="Sheikh S."/>
            <person name="Fu C.-J."/>
            <person name="Brown M.W."/>
            <person name="Baldauf S.L."/>
        </authorList>
    </citation>
    <scope>NUCLEOTIDE SEQUENCE [LARGE SCALE GENOMIC DNA]</scope>
    <source>
        <strain evidence="7 8">ATCC MYA-3509</strain>
    </source>
</reference>
<evidence type="ECO:0000256" key="1">
    <source>
        <dbReference type="ARBA" id="ARBA00022723"/>
    </source>
</evidence>
<dbReference type="InterPro" id="IPR000058">
    <property type="entry name" value="Znf_AN1"/>
</dbReference>
<dbReference type="InterPro" id="IPR057358">
    <property type="entry name" value="UBL_ZFAND1-like"/>
</dbReference>
<dbReference type="EMBL" id="JAOPGA020000741">
    <property type="protein sequence ID" value="KAL0481262.1"/>
    <property type="molecule type" value="Genomic_DNA"/>
</dbReference>
<dbReference type="Pfam" id="PF01428">
    <property type="entry name" value="zf-AN1"/>
    <property type="match status" value="2"/>
</dbReference>
<feature type="domain" description="AN1-type" evidence="6">
    <location>
        <begin position="5"/>
        <end position="53"/>
    </location>
</feature>
<organism evidence="7 8">
    <name type="scientific">Acrasis kona</name>
    <dbReference type="NCBI Taxonomy" id="1008807"/>
    <lineage>
        <taxon>Eukaryota</taxon>
        <taxon>Discoba</taxon>
        <taxon>Heterolobosea</taxon>
        <taxon>Tetramitia</taxon>
        <taxon>Eutetramitia</taxon>
        <taxon>Acrasidae</taxon>
        <taxon>Acrasis</taxon>
    </lineage>
</organism>
<dbReference type="PANTHER" id="PTHR14677">
    <property type="entry name" value="ARSENITE INDUCUBLE RNA ASSOCIATED PROTEIN AIP-1-RELATED"/>
    <property type="match status" value="1"/>
</dbReference>
<dbReference type="Pfam" id="PF25403">
    <property type="entry name" value="zf-C2H2_ZFAND2"/>
    <property type="match status" value="1"/>
</dbReference>
<gene>
    <name evidence="7" type="ORF">AKO1_012797</name>
</gene>
<keyword evidence="8" id="KW-1185">Reference proteome</keyword>
<dbReference type="PROSITE" id="PS51039">
    <property type="entry name" value="ZF_AN1"/>
    <property type="match status" value="2"/>
</dbReference>
<dbReference type="Gene3D" id="4.10.1110.10">
    <property type="entry name" value="AN1-like Zinc finger"/>
    <property type="match status" value="2"/>
</dbReference>
<protein>
    <recommendedName>
        <fullName evidence="6">AN1-type domain-containing protein</fullName>
    </recommendedName>
</protein>
<dbReference type="PANTHER" id="PTHR14677:SF20">
    <property type="entry name" value="ZINC FINGER AN1-TYPE CONTAINING 2A-RELATED"/>
    <property type="match status" value="1"/>
</dbReference>
<evidence type="ECO:0000313" key="8">
    <source>
        <dbReference type="Proteomes" id="UP001431209"/>
    </source>
</evidence>
<evidence type="ECO:0000259" key="6">
    <source>
        <dbReference type="PROSITE" id="PS51039"/>
    </source>
</evidence>
<name>A0AAW2YV07_9EUKA</name>
<dbReference type="SMART" id="SM00154">
    <property type="entry name" value="ZnF_AN1"/>
    <property type="match status" value="2"/>
</dbReference>
<dbReference type="SUPFAM" id="SSF118310">
    <property type="entry name" value="AN1-like Zinc finger"/>
    <property type="match status" value="2"/>
</dbReference>
<evidence type="ECO:0000256" key="2">
    <source>
        <dbReference type="ARBA" id="ARBA00022737"/>
    </source>
</evidence>
<keyword evidence="4" id="KW-0862">Zinc</keyword>
<feature type="domain" description="AN1-type" evidence="6">
    <location>
        <begin position="90"/>
        <end position="142"/>
    </location>
</feature>
<accession>A0AAW2YV07</accession>
<comment type="caution">
    <text evidence="7">The sequence shown here is derived from an EMBL/GenBank/DDBJ whole genome shotgun (WGS) entry which is preliminary data.</text>
</comment>
<keyword evidence="2" id="KW-0677">Repeat</keyword>
<dbReference type="AlphaFoldDB" id="A0AAW2YV07"/>
<dbReference type="GO" id="GO:0005737">
    <property type="term" value="C:cytoplasm"/>
    <property type="evidence" value="ECO:0007669"/>
    <property type="project" value="TreeGrafter"/>
</dbReference>
<evidence type="ECO:0000256" key="4">
    <source>
        <dbReference type="ARBA" id="ARBA00022833"/>
    </source>
</evidence>
<dbReference type="InterPro" id="IPR057357">
    <property type="entry name" value="Znf-C2H2_ZFAND2A/B"/>
</dbReference>
<dbReference type="Proteomes" id="UP001431209">
    <property type="component" value="Unassembled WGS sequence"/>
</dbReference>
<evidence type="ECO:0000256" key="5">
    <source>
        <dbReference type="PROSITE-ProRule" id="PRU00449"/>
    </source>
</evidence>
<evidence type="ECO:0000313" key="7">
    <source>
        <dbReference type="EMBL" id="KAL0481262.1"/>
    </source>
</evidence>
<dbReference type="GO" id="GO:0008270">
    <property type="term" value="F:zinc ion binding"/>
    <property type="evidence" value="ECO:0007669"/>
    <property type="project" value="UniProtKB-KW"/>
</dbReference>
<evidence type="ECO:0000256" key="3">
    <source>
        <dbReference type="ARBA" id="ARBA00022771"/>
    </source>
</evidence>
<keyword evidence="3 5" id="KW-0863">Zinc-finger</keyword>
<sequence length="339" mass="39112">MTEFYNIGKHCDHTSCHQKDFLPFTCELCKKTLCLEHRDFADHDCIKIEQQLAESTIPVCPVCDKPVSKRFPTEDNNLVISRHWESGQCNKKKQKLNKPRCNQAGCTQHKLLIECKSCQHSYCLTHRLQEDHVCNKTEKQPSIATTLRSLHREKQIKKLYSEFKVEPVRSKKSFIKRRKPSEIVEFANTWNTSFMPGPDKMNMDDSNKIFVSVYYPLDSKIQPIRMYLDSRWSVGKAMDTIADFVNISNNNNKLPEDSEQRLNLYVLDTKDIHPLTNSVTLSELVSNQILRSKETTLVLERGLSGRSRTLGSEFLVKDVMSRCGTKSFVGMAMNKLINV</sequence>
<proteinExistence type="predicted"/>